<protein>
    <submittedName>
        <fullName evidence="3">Glycosyltransferase family 4 protein</fullName>
    </submittedName>
</protein>
<accession>A0A9Q9FEG7</accession>
<dbReference type="Proteomes" id="UP001058072">
    <property type="component" value="Chromosome"/>
</dbReference>
<dbReference type="EMBL" id="CP071250">
    <property type="protein sequence ID" value="UUF08323.1"/>
    <property type="molecule type" value="Genomic_DNA"/>
</dbReference>
<reference evidence="3" key="1">
    <citation type="submission" date="2021-03" db="EMBL/GenBank/DDBJ databases">
        <title>Comparative Genomics and Metabolomics in the genus Turicibacter.</title>
        <authorList>
            <person name="Maki J."/>
            <person name="Looft T."/>
        </authorList>
    </citation>
    <scope>NUCLEOTIDE SEQUENCE</scope>
    <source>
        <strain evidence="3">ISU324</strain>
    </source>
</reference>
<dbReference type="Pfam" id="PF00534">
    <property type="entry name" value="Glycos_transf_1"/>
    <property type="match status" value="1"/>
</dbReference>
<dbReference type="PANTHER" id="PTHR12526">
    <property type="entry name" value="GLYCOSYLTRANSFERASE"/>
    <property type="match status" value="1"/>
</dbReference>
<evidence type="ECO:0000313" key="4">
    <source>
        <dbReference type="Proteomes" id="UP001058072"/>
    </source>
</evidence>
<evidence type="ECO:0000259" key="1">
    <source>
        <dbReference type="Pfam" id="PF00534"/>
    </source>
</evidence>
<evidence type="ECO:0000313" key="3">
    <source>
        <dbReference type="EMBL" id="UUF08323.1"/>
    </source>
</evidence>
<dbReference type="SUPFAM" id="SSF53756">
    <property type="entry name" value="UDP-Glycosyltransferase/glycogen phosphorylase"/>
    <property type="match status" value="1"/>
</dbReference>
<dbReference type="CDD" id="cd03808">
    <property type="entry name" value="GT4_CapM-like"/>
    <property type="match status" value="1"/>
</dbReference>
<dbReference type="Gene3D" id="3.40.50.2000">
    <property type="entry name" value="Glycogen Phosphorylase B"/>
    <property type="match status" value="2"/>
</dbReference>
<dbReference type="AlphaFoldDB" id="A0A9Q9FEG7"/>
<gene>
    <name evidence="3" type="ORF">J0J70_12220</name>
</gene>
<organism evidence="3 4">
    <name type="scientific">Turicibacter bilis</name>
    <dbReference type="NCBI Taxonomy" id="2735723"/>
    <lineage>
        <taxon>Bacteria</taxon>
        <taxon>Bacillati</taxon>
        <taxon>Bacillota</taxon>
        <taxon>Erysipelotrichia</taxon>
        <taxon>Erysipelotrichales</taxon>
        <taxon>Turicibacteraceae</taxon>
        <taxon>Turicibacter</taxon>
    </lineage>
</organism>
<dbReference type="Pfam" id="PF13477">
    <property type="entry name" value="Glyco_trans_4_2"/>
    <property type="match status" value="1"/>
</dbReference>
<dbReference type="InterPro" id="IPR001296">
    <property type="entry name" value="Glyco_trans_1"/>
</dbReference>
<sequence length="363" mass="41615">MKKVLILANNDVGLYNFRFELLQRLIEEGYQVYLSLPYGDNVKKMIDIGCYFINTDIDRRGINPITDIKLLWKYNKIISQIKPDVVLTYTIKPNIYGGIISTLRKVPYLTNITGMGSAMNNHGLLQKVIISMHKIALLNAKCVFFQNSYNRDFFYTKRIIKGDSRLLPGSGVNINKYNLALYPNKEEAIKFLFIGRVMREKGVIELLEAAKEIKIQHPNVEFHIVGPYERGYETIMNQYIEDNTVYYHGAQTNVYEYLKQCHAVVLPSYHEGLANVLLEAAATGRPVIASNIPGCRETFVHGETGLGFEVKNKDSLTRTLKEFINYPHTVKANMGINSRRKVELEFDRSIVVNAYIEEIEKII</sequence>
<feature type="domain" description="Glycosyl transferase family 1" evidence="1">
    <location>
        <begin position="184"/>
        <end position="339"/>
    </location>
</feature>
<dbReference type="RefSeq" id="WP_212724926.1">
    <property type="nucleotide sequence ID" value="NZ_CP071250.1"/>
</dbReference>
<dbReference type="GO" id="GO:0016757">
    <property type="term" value="F:glycosyltransferase activity"/>
    <property type="evidence" value="ECO:0007669"/>
    <property type="project" value="InterPro"/>
</dbReference>
<name>A0A9Q9FEG7_9FIRM</name>
<proteinExistence type="predicted"/>
<evidence type="ECO:0000259" key="2">
    <source>
        <dbReference type="Pfam" id="PF13477"/>
    </source>
</evidence>
<feature type="domain" description="Glycosyltransferase subfamily 4-like N-terminal" evidence="2">
    <location>
        <begin position="3"/>
        <end position="147"/>
    </location>
</feature>
<dbReference type="InterPro" id="IPR028098">
    <property type="entry name" value="Glyco_trans_4-like_N"/>
</dbReference>